<dbReference type="RefSeq" id="WP_377612819.1">
    <property type="nucleotide sequence ID" value="NZ_JBHUPA010000016.1"/>
</dbReference>
<evidence type="ECO:0000313" key="12">
    <source>
        <dbReference type="EMBL" id="MFD2964563.1"/>
    </source>
</evidence>
<sequence length="1068" mass="119977">MTKFLCIIGIYLIPHLSAAQYLLQGKVTDKNGRPIAGTSVKIKNTTVGVRTDSAGVFSLRINEEEPVLSVSHLGYESREVRCKIPLNEPLIVQLESNAFRLEEVEVSTGYQVLPKERATGAFDFIDKDKLNEQVATGILERLESVANGLSVDRSTVNGGMTVRGQSSLTGPKELLVVVDNFPYDGDINNINPNDVESITLLKDAAASSIWGTRAGNGVVVITTKRGGLNQPLAIEVNANVTFMDKPDLFYPKQLTPSQYIEVEQFLFDKGYRFADTASVRHVAFSPVYEILFKHRAGEMGDIEKKALLEQLGKQDLRRDYTDYIYRPAINQQYAINLSSGTDKSSWYFSMGYDRNISDLSAGYNRFNTSFRNTYRPVKALQINTGIYFTQMGSTNGKPVYGTVRMGNYVLPPYTALANSAGEALSVTRFYRQQYLDTVGGGRLLDWNYYLLDDYRHTDLDSRLTDILLNFDADYKVLPWLGLVLRYQYEQQTGTEDMLYGRDSYFTRDMINKFTHIDPISGNIDHHVPLGAILDAGRNKMAAHNLRAQLNMDKLWGRHRLHAVLGGEAKERTATGDHVRIYGYNPDILTFANVDFTGPYRNITNGINEFIPNNTYFTHANNRFLSAFANAAYTLAGKYTLSLSGRRDASNLFGVNTNDKWNLLWSAGVAWNLSEERFYRSELIPYLKMRFTHGFSGNVDLGRSAVTTISYRVGPLASSPYTLGPMATISQHANPDLRWEKVGMTNLAADFGLKGNRLNGSIDFYRKYATDLFGPDPMDYTTGISGTVVRNVASFKGRGVDLRLNSFNLNGPINWTSELNFTFYRDKYVDYYKNSLRGRDYITGVTPNLSGFVGKPLYGVYSYQWRGLDGATGEPIGVINGRDSKNYGAIVGDSTTVHDLVYSGPALPTAFGSLGNTFGWKNFSVTVRVLFKLGYYYRRNAIHYYNLFSSGSGGHPEYAHRWQQPGDEQFTDVPAMLYPAMANRDNLYANSDVTVERGDHIRLQYVSMSYRLDRKLVTRMGIKSLEFYMNANNLGILWRANKENIDPEYRSANAVPPAKSISLGLRMNL</sequence>
<evidence type="ECO:0000259" key="10">
    <source>
        <dbReference type="Pfam" id="PF00593"/>
    </source>
</evidence>
<dbReference type="SUPFAM" id="SSF49464">
    <property type="entry name" value="Carboxypeptidase regulatory domain-like"/>
    <property type="match status" value="1"/>
</dbReference>
<dbReference type="Pfam" id="PF07715">
    <property type="entry name" value="Plug"/>
    <property type="match status" value="1"/>
</dbReference>
<comment type="subcellular location">
    <subcellularLocation>
        <location evidence="1 8">Cell outer membrane</location>
        <topology evidence="1 8">Multi-pass membrane protein</topology>
    </subcellularLocation>
</comment>
<keyword evidence="2 8" id="KW-0813">Transport</keyword>
<evidence type="ECO:0000256" key="2">
    <source>
        <dbReference type="ARBA" id="ARBA00022448"/>
    </source>
</evidence>
<name>A0ABW6B7X1_9SPHI</name>
<evidence type="ECO:0000256" key="7">
    <source>
        <dbReference type="ARBA" id="ARBA00023237"/>
    </source>
</evidence>
<keyword evidence="6 8" id="KW-0472">Membrane</keyword>
<evidence type="ECO:0000256" key="1">
    <source>
        <dbReference type="ARBA" id="ARBA00004571"/>
    </source>
</evidence>
<keyword evidence="7 8" id="KW-0998">Cell outer membrane</keyword>
<dbReference type="Gene3D" id="2.170.130.10">
    <property type="entry name" value="TonB-dependent receptor, plug domain"/>
    <property type="match status" value="1"/>
</dbReference>
<dbReference type="InterPro" id="IPR037066">
    <property type="entry name" value="Plug_dom_sf"/>
</dbReference>
<dbReference type="InterPro" id="IPR039426">
    <property type="entry name" value="TonB-dep_rcpt-like"/>
</dbReference>
<evidence type="ECO:0000256" key="5">
    <source>
        <dbReference type="ARBA" id="ARBA00023077"/>
    </source>
</evidence>
<comment type="caution">
    <text evidence="12">The sequence shown here is derived from an EMBL/GenBank/DDBJ whole genome shotgun (WGS) entry which is preliminary data.</text>
</comment>
<keyword evidence="3 8" id="KW-1134">Transmembrane beta strand</keyword>
<dbReference type="NCBIfam" id="TIGR04057">
    <property type="entry name" value="SusC_RagA_signa"/>
    <property type="match status" value="1"/>
</dbReference>
<evidence type="ECO:0000313" key="13">
    <source>
        <dbReference type="Proteomes" id="UP001597560"/>
    </source>
</evidence>
<dbReference type="InterPro" id="IPR023997">
    <property type="entry name" value="TonB-dep_OMP_SusC/RagA_CS"/>
</dbReference>
<evidence type="ECO:0000256" key="6">
    <source>
        <dbReference type="ARBA" id="ARBA00023136"/>
    </source>
</evidence>
<reference evidence="13" key="1">
    <citation type="journal article" date="2019" name="Int. J. Syst. Evol. Microbiol.">
        <title>The Global Catalogue of Microorganisms (GCM) 10K type strain sequencing project: providing services to taxonomists for standard genome sequencing and annotation.</title>
        <authorList>
            <consortium name="The Broad Institute Genomics Platform"/>
            <consortium name="The Broad Institute Genome Sequencing Center for Infectious Disease"/>
            <person name="Wu L."/>
            <person name="Ma J."/>
        </authorList>
    </citation>
    <scope>NUCLEOTIDE SEQUENCE [LARGE SCALE GENOMIC DNA]</scope>
    <source>
        <strain evidence="13">KCTC 23098</strain>
    </source>
</reference>
<protein>
    <submittedName>
        <fullName evidence="12">SusC/RagA family TonB-linked outer membrane protein</fullName>
    </submittedName>
</protein>
<dbReference type="InterPro" id="IPR023996">
    <property type="entry name" value="TonB-dep_OMP_SusC/RagA"/>
</dbReference>
<organism evidence="12 13">
    <name type="scientific">Olivibacter jilunii</name>
    <dbReference type="NCBI Taxonomy" id="985016"/>
    <lineage>
        <taxon>Bacteria</taxon>
        <taxon>Pseudomonadati</taxon>
        <taxon>Bacteroidota</taxon>
        <taxon>Sphingobacteriia</taxon>
        <taxon>Sphingobacteriales</taxon>
        <taxon>Sphingobacteriaceae</taxon>
        <taxon>Olivibacter</taxon>
    </lineage>
</organism>
<keyword evidence="4 8" id="KW-0812">Transmembrane</keyword>
<dbReference type="SUPFAM" id="SSF56935">
    <property type="entry name" value="Porins"/>
    <property type="match status" value="1"/>
</dbReference>
<evidence type="ECO:0000256" key="9">
    <source>
        <dbReference type="RuleBase" id="RU003357"/>
    </source>
</evidence>
<dbReference type="InterPro" id="IPR008969">
    <property type="entry name" value="CarboxyPept-like_regulatory"/>
</dbReference>
<feature type="domain" description="TonB-dependent receptor-like beta-barrel" evidence="10">
    <location>
        <begin position="431"/>
        <end position="873"/>
    </location>
</feature>
<dbReference type="Proteomes" id="UP001597560">
    <property type="component" value="Unassembled WGS sequence"/>
</dbReference>
<keyword evidence="5 9" id="KW-0798">TonB box</keyword>
<gene>
    <name evidence="12" type="ORF">ACFS6J_22370</name>
</gene>
<proteinExistence type="inferred from homology"/>
<dbReference type="Pfam" id="PF00593">
    <property type="entry name" value="TonB_dep_Rec_b-barrel"/>
    <property type="match status" value="1"/>
</dbReference>
<accession>A0ABW6B7X1</accession>
<dbReference type="InterPro" id="IPR012910">
    <property type="entry name" value="Plug_dom"/>
</dbReference>
<dbReference type="NCBIfam" id="TIGR04056">
    <property type="entry name" value="OMP_RagA_SusC"/>
    <property type="match status" value="1"/>
</dbReference>
<dbReference type="Gene3D" id="2.40.170.20">
    <property type="entry name" value="TonB-dependent receptor, beta-barrel domain"/>
    <property type="match status" value="1"/>
</dbReference>
<evidence type="ECO:0000256" key="4">
    <source>
        <dbReference type="ARBA" id="ARBA00022692"/>
    </source>
</evidence>
<feature type="domain" description="TonB-dependent receptor plug" evidence="11">
    <location>
        <begin position="115"/>
        <end position="218"/>
    </location>
</feature>
<comment type="similarity">
    <text evidence="8 9">Belongs to the TonB-dependent receptor family.</text>
</comment>
<keyword evidence="13" id="KW-1185">Reference proteome</keyword>
<dbReference type="Gene3D" id="2.60.40.1120">
    <property type="entry name" value="Carboxypeptidase-like, regulatory domain"/>
    <property type="match status" value="1"/>
</dbReference>
<evidence type="ECO:0000256" key="8">
    <source>
        <dbReference type="PROSITE-ProRule" id="PRU01360"/>
    </source>
</evidence>
<dbReference type="EMBL" id="JBHUPA010000016">
    <property type="protein sequence ID" value="MFD2964563.1"/>
    <property type="molecule type" value="Genomic_DNA"/>
</dbReference>
<evidence type="ECO:0000256" key="3">
    <source>
        <dbReference type="ARBA" id="ARBA00022452"/>
    </source>
</evidence>
<dbReference type="InterPro" id="IPR036942">
    <property type="entry name" value="Beta-barrel_TonB_sf"/>
</dbReference>
<evidence type="ECO:0000259" key="11">
    <source>
        <dbReference type="Pfam" id="PF07715"/>
    </source>
</evidence>
<dbReference type="Pfam" id="PF13715">
    <property type="entry name" value="CarbopepD_reg_2"/>
    <property type="match status" value="1"/>
</dbReference>
<dbReference type="PROSITE" id="PS52016">
    <property type="entry name" value="TONB_DEPENDENT_REC_3"/>
    <property type="match status" value="1"/>
</dbReference>
<dbReference type="InterPro" id="IPR000531">
    <property type="entry name" value="Beta-barrel_TonB"/>
</dbReference>